<keyword evidence="1" id="KW-0472">Membrane</keyword>
<sequence>MWLFAVFLIVPLIEIALFITVGGWLTLWPTLGLVLLTGIVGTALMRWQGLKVLAELRGDMGQLKNPLSPLAHGALIVLAGLLLLTPGFFTDTIGFLLMVPKLREAVIAFVGARISIQTFGVRQTAPHRHGLTVIDGEFFEVEENPAPKPPSGWTRH</sequence>
<dbReference type="AlphaFoldDB" id="A0A6B3RPK7"/>
<protein>
    <submittedName>
        <fullName evidence="2">FxsA family protein</fullName>
    </submittedName>
</protein>
<feature type="transmembrane region" description="Helical" evidence="1">
    <location>
        <begin position="67"/>
        <end position="89"/>
    </location>
</feature>
<evidence type="ECO:0000313" key="2">
    <source>
        <dbReference type="EMBL" id="NEX48104.1"/>
    </source>
</evidence>
<dbReference type="NCBIfam" id="NF008528">
    <property type="entry name" value="PRK11463.1-2"/>
    <property type="match status" value="1"/>
</dbReference>
<gene>
    <name evidence="2" type="ORF">G3572_17985</name>
</gene>
<evidence type="ECO:0000313" key="3">
    <source>
        <dbReference type="Proteomes" id="UP000481421"/>
    </source>
</evidence>
<dbReference type="GO" id="GO:0016020">
    <property type="term" value="C:membrane"/>
    <property type="evidence" value="ECO:0007669"/>
    <property type="project" value="InterPro"/>
</dbReference>
<dbReference type="RefSeq" id="WP_164614476.1">
    <property type="nucleotide sequence ID" value="NZ_JAAIKE010000007.1"/>
</dbReference>
<proteinExistence type="predicted"/>
<comment type="caution">
    <text evidence="2">The sequence shown here is derived from an EMBL/GenBank/DDBJ whole genome shotgun (WGS) entry which is preliminary data.</text>
</comment>
<dbReference type="InterPro" id="IPR007313">
    <property type="entry name" value="FxsA"/>
</dbReference>
<dbReference type="PANTHER" id="PTHR35335">
    <property type="entry name" value="UPF0716 PROTEIN FXSA"/>
    <property type="match status" value="1"/>
</dbReference>
<name>A0A6B3RPK7_9RHOB</name>
<dbReference type="Proteomes" id="UP000481421">
    <property type="component" value="Unassembled WGS sequence"/>
</dbReference>
<dbReference type="EMBL" id="JAAIKE010000007">
    <property type="protein sequence ID" value="NEX48104.1"/>
    <property type="molecule type" value="Genomic_DNA"/>
</dbReference>
<dbReference type="Pfam" id="PF04186">
    <property type="entry name" value="FxsA"/>
    <property type="match status" value="1"/>
</dbReference>
<organism evidence="2 3">
    <name type="scientific">Pseudotabrizicola algicola</name>
    <dbReference type="NCBI Taxonomy" id="2709381"/>
    <lineage>
        <taxon>Bacteria</taxon>
        <taxon>Pseudomonadati</taxon>
        <taxon>Pseudomonadota</taxon>
        <taxon>Alphaproteobacteria</taxon>
        <taxon>Rhodobacterales</taxon>
        <taxon>Paracoccaceae</taxon>
        <taxon>Pseudotabrizicola</taxon>
    </lineage>
</organism>
<dbReference type="PANTHER" id="PTHR35335:SF1">
    <property type="entry name" value="UPF0716 PROTEIN FXSA"/>
    <property type="match status" value="1"/>
</dbReference>
<feature type="transmembrane region" description="Helical" evidence="1">
    <location>
        <begin position="28"/>
        <end position="47"/>
    </location>
</feature>
<keyword evidence="1" id="KW-0812">Transmembrane</keyword>
<accession>A0A6B3RPK7</accession>
<keyword evidence="3" id="KW-1185">Reference proteome</keyword>
<keyword evidence="1" id="KW-1133">Transmembrane helix</keyword>
<reference evidence="2 3" key="1">
    <citation type="submission" date="2020-02" db="EMBL/GenBank/DDBJ databases">
        <title>Rhodobacter algicola sp. nov., isolated from microalga culture.</title>
        <authorList>
            <person name="Park C.-Y."/>
        </authorList>
    </citation>
    <scope>NUCLEOTIDE SEQUENCE [LARGE SCALE GENOMIC DNA]</scope>
    <source>
        <strain evidence="2 3">ETT8</strain>
    </source>
</reference>
<evidence type="ECO:0000256" key="1">
    <source>
        <dbReference type="SAM" id="Phobius"/>
    </source>
</evidence>